<dbReference type="STRING" id="1173022.Cri9333_3530"/>
<reference evidence="3 4" key="1">
    <citation type="submission" date="2012-06" db="EMBL/GenBank/DDBJ databases">
        <title>Finished chromosome of genome of Crinalium epipsammum PCC 9333.</title>
        <authorList>
            <consortium name="US DOE Joint Genome Institute"/>
            <person name="Gugger M."/>
            <person name="Coursin T."/>
            <person name="Rippka R."/>
            <person name="Tandeau De Marsac N."/>
            <person name="Huntemann M."/>
            <person name="Wei C.-L."/>
            <person name="Han J."/>
            <person name="Detter J.C."/>
            <person name="Han C."/>
            <person name="Tapia R."/>
            <person name="Davenport K."/>
            <person name="Daligault H."/>
            <person name="Erkkila T."/>
            <person name="Gu W."/>
            <person name="Munk A.C.C."/>
            <person name="Teshima H."/>
            <person name="Xu Y."/>
            <person name="Chain P."/>
            <person name="Chen A."/>
            <person name="Krypides N."/>
            <person name="Mavromatis K."/>
            <person name="Markowitz V."/>
            <person name="Szeto E."/>
            <person name="Ivanova N."/>
            <person name="Mikhailova N."/>
            <person name="Ovchinnikova G."/>
            <person name="Pagani I."/>
            <person name="Pati A."/>
            <person name="Goodwin L."/>
            <person name="Peters L."/>
            <person name="Pitluck S."/>
            <person name="Woyke T."/>
            <person name="Kerfeld C."/>
        </authorList>
    </citation>
    <scope>NUCLEOTIDE SEQUENCE [LARGE SCALE GENOMIC DNA]</scope>
    <source>
        <strain evidence="3 4">PCC 9333</strain>
    </source>
</reference>
<dbReference type="eggNOG" id="COG1776">
    <property type="taxonomic scope" value="Bacteria"/>
</dbReference>
<dbReference type="SUPFAM" id="SSF103039">
    <property type="entry name" value="CheC-like"/>
    <property type="match status" value="1"/>
</dbReference>
<accession>K9W4H3</accession>
<evidence type="ECO:0000256" key="2">
    <source>
        <dbReference type="ARBA" id="ARBA00022801"/>
    </source>
</evidence>
<dbReference type="InterPro" id="IPR028976">
    <property type="entry name" value="CheC-like_sf"/>
</dbReference>
<dbReference type="Gene3D" id="3.40.1550.10">
    <property type="entry name" value="CheC-like"/>
    <property type="match status" value="1"/>
</dbReference>
<proteinExistence type="predicted"/>
<organism evidence="3 4">
    <name type="scientific">Crinalium epipsammum PCC 9333</name>
    <dbReference type="NCBI Taxonomy" id="1173022"/>
    <lineage>
        <taxon>Bacteria</taxon>
        <taxon>Bacillati</taxon>
        <taxon>Cyanobacteriota</taxon>
        <taxon>Cyanophyceae</taxon>
        <taxon>Gomontiellales</taxon>
        <taxon>Gomontiellaceae</taxon>
        <taxon>Crinalium</taxon>
    </lineage>
</organism>
<name>K9W4H3_9CYAN</name>
<dbReference type="PANTHER" id="PTHR43693">
    <property type="entry name" value="PROTEIN PHOSPHATASE CHEZ"/>
    <property type="match status" value="1"/>
</dbReference>
<evidence type="ECO:0000256" key="1">
    <source>
        <dbReference type="ARBA" id="ARBA00022500"/>
    </source>
</evidence>
<dbReference type="EMBL" id="CP003620">
    <property type="protein sequence ID" value="AFZ14355.1"/>
    <property type="molecule type" value="Genomic_DNA"/>
</dbReference>
<sequence length="205" mass="22144">MLITEQQQDALTEFINIAFARTASSLSDLVGERVILEVPKVSIHPLTGLANEFSNFFPGEVATIHQIFTGSVSGDALLLLDYQSAAKLTNLLTANREAQTDNLDITASEVLLEVGNILLNGCLGMFGNLLEMQVSFAVPRLHLEVLYGLLNSLIIGNQGLHYGLVIGTAFRLQDSPVSGYLVIVLGVGSLNCLIRAINTWADMEI</sequence>
<dbReference type="GO" id="GO:0016787">
    <property type="term" value="F:hydrolase activity"/>
    <property type="evidence" value="ECO:0007669"/>
    <property type="project" value="UniProtKB-KW"/>
</dbReference>
<dbReference type="InterPro" id="IPR050992">
    <property type="entry name" value="CheZ_family_phosphatases"/>
</dbReference>
<dbReference type="PANTHER" id="PTHR43693:SF1">
    <property type="entry name" value="PROTEIN PHOSPHATASE CHEZ"/>
    <property type="match status" value="1"/>
</dbReference>
<gene>
    <name evidence="3" type="ORF">Cri9333_3530</name>
</gene>
<protein>
    <submittedName>
        <fullName evidence="3">CheC, inhibitor of MCP methylation</fullName>
    </submittedName>
</protein>
<dbReference type="Proteomes" id="UP000010472">
    <property type="component" value="Chromosome"/>
</dbReference>
<dbReference type="RefSeq" id="WP_015204460.1">
    <property type="nucleotide sequence ID" value="NC_019753.1"/>
</dbReference>
<evidence type="ECO:0000313" key="4">
    <source>
        <dbReference type="Proteomes" id="UP000010472"/>
    </source>
</evidence>
<dbReference type="GO" id="GO:0006935">
    <property type="term" value="P:chemotaxis"/>
    <property type="evidence" value="ECO:0007669"/>
    <property type="project" value="UniProtKB-KW"/>
</dbReference>
<dbReference type="CDD" id="cd17910">
    <property type="entry name" value="CheC_ClassII"/>
    <property type="match status" value="1"/>
</dbReference>
<dbReference type="OrthoDB" id="456328at2"/>
<dbReference type="HOGENOM" id="CLU_087860_0_2_3"/>
<keyword evidence="4" id="KW-1185">Reference proteome</keyword>
<dbReference type="KEGG" id="cep:Cri9333_3530"/>
<keyword evidence="1" id="KW-0145">Chemotaxis</keyword>
<keyword evidence="2" id="KW-0378">Hydrolase</keyword>
<evidence type="ECO:0000313" key="3">
    <source>
        <dbReference type="EMBL" id="AFZ14355.1"/>
    </source>
</evidence>
<dbReference type="AlphaFoldDB" id="K9W4H3"/>